<dbReference type="Proteomes" id="UP000586305">
    <property type="component" value="Unassembled WGS sequence"/>
</dbReference>
<dbReference type="RefSeq" id="WP_171627007.1">
    <property type="nucleotide sequence ID" value="NZ_JABBPG010000007.1"/>
</dbReference>
<dbReference type="GO" id="GO:0016740">
    <property type="term" value="F:transferase activity"/>
    <property type="evidence" value="ECO:0007669"/>
    <property type="project" value="UniProtKB-KW"/>
</dbReference>
<accession>A0A849VGM7</accession>
<dbReference type="SUPFAM" id="SSF52540">
    <property type="entry name" value="P-loop containing nucleoside triphosphate hydrolases"/>
    <property type="match status" value="1"/>
</dbReference>
<sequence>MLITNDFVFVHMPKTGGTFVQNMLKRVYPEATELETHLTCSDIPEQAKGMPILSIMRHPMDRYVSQYHFGWWRLHPHRYCSQAQWQNMGVDPETMSFSDFIRVSDTYFKGHFEGQLNGFENRKADKPLGWHTEQFIRFFYRDAKDVYAELDEETIQSGAYQEAEYPIKFLHTECLNEQLVEYLKEQNLAPNQIEFILNQDKLQPKEGTKRQAQDKWQTYFQNELATFVGNRERLLFNRFPHYQSQVITD</sequence>
<dbReference type="InterPro" id="IPR027417">
    <property type="entry name" value="P-loop_NTPase"/>
</dbReference>
<evidence type="ECO:0000313" key="2">
    <source>
        <dbReference type="Proteomes" id="UP000586305"/>
    </source>
</evidence>
<proteinExistence type="predicted"/>
<reference evidence="1 2" key="1">
    <citation type="submission" date="2020-04" db="EMBL/GenBank/DDBJ databases">
        <title>Pseudoalteromonas caenipelagi sp. nov., isolated from a tidal flat.</title>
        <authorList>
            <person name="Park S."/>
            <person name="Yoon J.-H."/>
        </authorList>
    </citation>
    <scope>NUCLEOTIDE SEQUENCE [LARGE SCALE GENOMIC DNA]</scope>
    <source>
        <strain evidence="1 2">JBTF-M23</strain>
    </source>
</reference>
<organism evidence="1 2">
    <name type="scientific">Pseudoalteromonas caenipelagi</name>
    <dbReference type="NCBI Taxonomy" id="2726988"/>
    <lineage>
        <taxon>Bacteria</taxon>
        <taxon>Pseudomonadati</taxon>
        <taxon>Pseudomonadota</taxon>
        <taxon>Gammaproteobacteria</taxon>
        <taxon>Alteromonadales</taxon>
        <taxon>Pseudoalteromonadaceae</taxon>
        <taxon>Pseudoalteromonas</taxon>
    </lineage>
</organism>
<dbReference type="Gene3D" id="3.40.50.300">
    <property type="entry name" value="P-loop containing nucleotide triphosphate hydrolases"/>
    <property type="match status" value="1"/>
</dbReference>
<gene>
    <name evidence="1" type="ORF">HG263_15565</name>
</gene>
<comment type="caution">
    <text evidence="1">The sequence shown here is derived from an EMBL/GenBank/DDBJ whole genome shotgun (WGS) entry which is preliminary data.</text>
</comment>
<keyword evidence="1" id="KW-0808">Transferase</keyword>
<dbReference type="AlphaFoldDB" id="A0A849VGM7"/>
<name>A0A849VGM7_9GAMM</name>
<protein>
    <submittedName>
        <fullName evidence="1">Sulfotransferase family 2 domain-containing protein</fullName>
    </submittedName>
</protein>
<keyword evidence="2" id="KW-1185">Reference proteome</keyword>
<dbReference type="EMBL" id="JABBPG010000007">
    <property type="protein sequence ID" value="NOU51950.1"/>
    <property type="molecule type" value="Genomic_DNA"/>
</dbReference>
<evidence type="ECO:0000313" key="1">
    <source>
        <dbReference type="EMBL" id="NOU51950.1"/>
    </source>
</evidence>